<proteinExistence type="predicted"/>
<keyword evidence="4" id="KW-1185">Reference proteome</keyword>
<evidence type="ECO:0000313" key="4">
    <source>
        <dbReference type="Proteomes" id="UP000242687"/>
    </source>
</evidence>
<organism evidence="3 4">
    <name type="scientific">Mucilaginibacter auburnensis</name>
    <dbReference type="NCBI Taxonomy" id="1457233"/>
    <lineage>
        <taxon>Bacteria</taxon>
        <taxon>Pseudomonadati</taxon>
        <taxon>Bacteroidota</taxon>
        <taxon>Sphingobacteriia</taxon>
        <taxon>Sphingobacteriales</taxon>
        <taxon>Sphingobacteriaceae</taxon>
        <taxon>Mucilaginibacter</taxon>
    </lineage>
</organism>
<feature type="transmembrane region" description="Helical" evidence="1">
    <location>
        <begin position="34"/>
        <end position="56"/>
    </location>
</feature>
<keyword evidence="1" id="KW-1133">Transmembrane helix</keyword>
<name>A0A2H9VLY8_9SPHI</name>
<reference evidence="3 4" key="1">
    <citation type="submission" date="2017-11" db="EMBL/GenBank/DDBJ databases">
        <title>Genomic Encyclopedia of Archaeal and Bacterial Type Strains, Phase II (KMG-II): From Individual Species to Whole Genera.</title>
        <authorList>
            <person name="Goeker M."/>
        </authorList>
    </citation>
    <scope>NUCLEOTIDE SEQUENCE [LARGE SCALE GENOMIC DNA]</scope>
    <source>
        <strain evidence="3 4">DSM 28175</strain>
    </source>
</reference>
<gene>
    <name evidence="3" type="ORF">CLV57_2476</name>
</gene>
<keyword evidence="1" id="KW-0812">Transmembrane</keyword>
<feature type="domain" description="DUF6249" evidence="2">
    <location>
        <begin position="36"/>
        <end position="134"/>
    </location>
</feature>
<dbReference type="InterPro" id="IPR046216">
    <property type="entry name" value="DUF6249"/>
</dbReference>
<evidence type="ECO:0000313" key="3">
    <source>
        <dbReference type="EMBL" id="PJJ79344.1"/>
    </source>
</evidence>
<evidence type="ECO:0000259" key="2">
    <source>
        <dbReference type="Pfam" id="PF19762"/>
    </source>
</evidence>
<feature type="transmembrane region" description="Helical" evidence="1">
    <location>
        <begin position="116"/>
        <end position="134"/>
    </location>
</feature>
<dbReference type="Proteomes" id="UP000242687">
    <property type="component" value="Unassembled WGS sequence"/>
</dbReference>
<sequence length="140" mass="15798">MQPFRWLACLLGNNHLNQTNMEHSEIIWQHLEGISVSITLFAATAIILIAILNFILKMRLINSGQTDPEVLKVLSNSYSQKVASLRWGIILLSGGIGLVLIYFIPSANQYESPLPYGIELIFIAIGFLAYYFVARNKRDE</sequence>
<evidence type="ECO:0000256" key="1">
    <source>
        <dbReference type="SAM" id="Phobius"/>
    </source>
</evidence>
<dbReference type="Pfam" id="PF19762">
    <property type="entry name" value="DUF6249"/>
    <property type="match status" value="1"/>
</dbReference>
<comment type="caution">
    <text evidence="3">The sequence shown here is derived from an EMBL/GenBank/DDBJ whole genome shotgun (WGS) entry which is preliminary data.</text>
</comment>
<accession>A0A2H9VLY8</accession>
<protein>
    <recommendedName>
        <fullName evidence="2">DUF6249 domain-containing protein</fullName>
    </recommendedName>
</protein>
<dbReference type="AlphaFoldDB" id="A0A2H9VLY8"/>
<keyword evidence="1" id="KW-0472">Membrane</keyword>
<dbReference type="EMBL" id="PGFJ01000002">
    <property type="protein sequence ID" value="PJJ79344.1"/>
    <property type="molecule type" value="Genomic_DNA"/>
</dbReference>
<feature type="transmembrane region" description="Helical" evidence="1">
    <location>
        <begin position="85"/>
        <end position="104"/>
    </location>
</feature>